<dbReference type="EMBL" id="CAJOBA010000072">
    <property type="protein sequence ID" value="CAF3501061.1"/>
    <property type="molecule type" value="Genomic_DNA"/>
</dbReference>
<keyword evidence="1" id="KW-0694">RNA-binding</keyword>
<dbReference type="InterPro" id="IPR004088">
    <property type="entry name" value="KH_dom_type_1"/>
</dbReference>
<evidence type="ECO:0000256" key="1">
    <source>
        <dbReference type="PROSITE-ProRule" id="PRU00117"/>
    </source>
</evidence>
<evidence type="ECO:0000259" key="5">
    <source>
        <dbReference type="PROSITE" id="PS50304"/>
    </source>
</evidence>
<dbReference type="InterPro" id="IPR050621">
    <property type="entry name" value="Tudor_domain_containing"/>
</dbReference>
<dbReference type="Gene3D" id="2.40.50.90">
    <property type="match status" value="1"/>
</dbReference>
<dbReference type="Gene3D" id="3.30.1370.10">
    <property type="entry name" value="K Homology domain, type 1"/>
    <property type="match status" value="1"/>
</dbReference>
<evidence type="ECO:0000313" key="8">
    <source>
        <dbReference type="Proteomes" id="UP000682733"/>
    </source>
</evidence>
<keyword evidence="4" id="KW-0812">Transmembrane</keyword>
<dbReference type="AlphaFoldDB" id="A0A8S2GE81"/>
<dbReference type="InterPro" id="IPR002999">
    <property type="entry name" value="Tudor"/>
</dbReference>
<feature type="compositionally biased region" description="Low complexity" evidence="3">
    <location>
        <begin position="660"/>
        <end position="701"/>
    </location>
</feature>
<sequence length="1076" mass="120877">MKVTSKRVHIQKSKYRLPLSAVSHPNALLSRSSVGSHHRSKTVNNQIMNSSSAASSSKAFGVAGACSLALGSLLFGSYWLGNKRASNNCHCLSDQQQQLKKKLKQNYNDVNQSVSLTSTTSSGYHSISNTAIKQDQQQSVHCSCCPFSKNNSEINGTNVEHYCDSLAQEILTTACKTTNNVYPHLARYLLFTSNNNNNQIKKVSMKKSFSCSPSNRLRRTPTALVKHPTITKNCQISTSLDSNHSFQCYRTDSKLFHDDYSETEEEFNEDDNYDEMRDNEKSNSYSKMLSCSHPCNNSTVTDKYLSSINNDQSSPLKTKLFLTDPSTTATMLSSDSTDDLILSYLKQTCDQQCQTDDVYIIDIRPKTNDQEIQTIFSPSLQHKLTIVSSTSLTTSNEYPKIEHDEFGTKITYDNIVDSKLENKMPRSSSIESGLIDCSDDDHFCLTTINDDTNNNNEENEELENIIDQTNENIDQVLPSTPSSQLIENEKTNDTREDEQILNTQLIPTSKRLWIDIIDETTNDEKENQTLSTKSENNDANVTETVQQLTLTNGYHNEPDQTPSVQLQKTLTKPRVTTTIDHLPPQQTDNGISSSSTSSLSPTTTPVNASKGKQQTNKSRYNNYWYSYDYGCTNGKENNYYSKTNNSSHPTKKDQIKMNGTTATTPTSSTVTIASKQLVDNTNNSNNNNKSNTNTATTTKTSTCKKTKQKPQVNIQNTSTSNELDKSKILSSDGQDETYFFDDQVSMTKDQEIIIYEFHFPIHFCGRLIGKQGVHVDYIRQTTQVDLVVRDDPVSWEKQIVALHGRRADVEKALNSIAERFPPSIYKGIVFKPIHKKIVLRRRTPERFVVSPASQLYLSDTTMTDIIVTSIVSCNHIFVQQLQHPSYTELVRLDNSMSLFYTHTEMTPLLPRPIQPGVICAAPTQVGWFRALITDYNSDDDMAMIKFLDYGGYLYIHANTLRVLRQDFMFIPFQAAEVYLDSVLPVDGQDDFLPEQINAVKSSISGNVLKALITGYHYDGLAFIQLTRPDDYSGQIVNIEIQNIVNQLTPSSPFSMPSSNTMNIASNTINDVTTTAY</sequence>
<feature type="compositionally biased region" description="Polar residues" evidence="3">
    <location>
        <begin position="606"/>
        <end position="615"/>
    </location>
</feature>
<evidence type="ECO:0000256" key="2">
    <source>
        <dbReference type="SAM" id="Coils"/>
    </source>
</evidence>
<dbReference type="PANTHER" id="PTHR22948">
    <property type="entry name" value="TUDOR DOMAIN CONTAINING PROTEIN"/>
    <property type="match status" value="1"/>
</dbReference>
<evidence type="ECO:0000256" key="4">
    <source>
        <dbReference type="SAM" id="Phobius"/>
    </source>
</evidence>
<feature type="compositionally biased region" description="Polar residues" evidence="3">
    <location>
        <begin position="577"/>
        <end position="591"/>
    </location>
</feature>
<feature type="compositionally biased region" description="Low complexity" evidence="3">
    <location>
        <begin position="592"/>
        <end position="605"/>
    </location>
</feature>
<feature type="compositionally biased region" description="Polar residues" evidence="3">
    <location>
        <begin position="709"/>
        <end position="721"/>
    </location>
</feature>
<keyword evidence="4" id="KW-1133">Transmembrane helix</keyword>
<dbReference type="Pfam" id="PF00013">
    <property type="entry name" value="KH_1"/>
    <property type="match status" value="1"/>
</dbReference>
<dbReference type="PANTHER" id="PTHR22948:SF65">
    <property type="entry name" value="A-KINASE ANCHORING PROTEIN 1"/>
    <property type="match status" value="1"/>
</dbReference>
<dbReference type="InterPro" id="IPR047367">
    <property type="entry name" value="Tudor_AKAP1"/>
</dbReference>
<feature type="region of interest" description="Disordered" evidence="3">
    <location>
        <begin position="577"/>
        <end position="615"/>
    </location>
</feature>
<dbReference type="SMART" id="SM00322">
    <property type="entry name" value="KH"/>
    <property type="match status" value="1"/>
</dbReference>
<accession>A0A8S2GE81</accession>
<name>A0A8S2GE81_9BILA</name>
<dbReference type="InterPro" id="IPR004087">
    <property type="entry name" value="KH_dom"/>
</dbReference>
<dbReference type="SUPFAM" id="SSF54791">
    <property type="entry name" value="Eukaryotic type KH-domain (KH-domain type I)"/>
    <property type="match status" value="1"/>
</dbReference>
<dbReference type="PROSITE" id="PS50304">
    <property type="entry name" value="TUDOR"/>
    <property type="match status" value="1"/>
</dbReference>
<gene>
    <name evidence="6" type="ORF">OVA965_LOCUS517</name>
    <name evidence="7" type="ORF">TMI583_LOCUS517</name>
</gene>
<reference evidence="7" key="1">
    <citation type="submission" date="2021-02" db="EMBL/GenBank/DDBJ databases">
        <authorList>
            <person name="Nowell W R."/>
        </authorList>
    </citation>
    <scope>NUCLEOTIDE SEQUENCE</scope>
</reference>
<dbReference type="Pfam" id="PF00567">
    <property type="entry name" value="TUDOR"/>
    <property type="match status" value="1"/>
</dbReference>
<comment type="caution">
    <text evidence="7">The sequence shown here is derived from an EMBL/GenBank/DDBJ whole genome shotgun (WGS) entry which is preliminary data.</text>
</comment>
<feature type="transmembrane region" description="Helical" evidence="4">
    <location>
        <begin position="59"/>
        <end position="81"/>
    </location>
</feature>
<dbReference type="GO" id="GO:0003723">
    <property type="term" value="F:RNA binding"/>
    <property type="evidence" value="ECO:0007669"/>
    <property type="project" value="UniProtKB-UniRule"/>
</dbReference>
<dbReference type="SUPFAM" id="SSF63748">
    <property type="entry name" value="Tudor/PWWP/MBT"/>
    <property type="match status" value="1"/>
</dbReference>
<feature type="domain" description="Tudor" evidence="5">
    <location>
        <begin position="912"/>
        <end position="970"/>
    </location>
</feature>
<dbReference type="Proteomes" id="UP000682733">
    <property type="component" value="Unassembled WGS sequence"/>
</dbReference>
<dbReference type="PROSITE" id="PS50084">
    <property type="entry name" value="KH_TYPE_1"/>
    <property type="match status" value="1"/>
</dbReference>
<dbReference type="GO" id="GO:0005739">
    <property type="term" value="C:mitochondrion"/>
    <property type="evidence" value="ECO:0007669"/>
    <property type="project" value="UniProtKB-ARBA"/>
</dbReference>
<dbReference type="EMBL" id="CAJNOK010000072">
    <property type="protein sequence ID" value="CAF0727147.1"/>
    <property type="molecule type" value="Genomic_DNA"/>
</dbReference>
<dbReference type="CDD" id="cd20407">
    <property type="entry name" value="Tudor_AKAP1"/>
    <property type="match status" value="1"/>
</dbReference>
<dbReference type="InterPro" id="IPR036612">
    <property type="entry name" value="KH_dom_type_1_sf"/>
</dbReference>
<dbReference type="SMART" id="SM00333">
    <property type="entry name" value="TUDOR"/>
    <property type="match status" value="1"/>
</dbReference>
<dbReference type="InterPro" id="IPR035437">
    <property type="entry name" value="SNase_OB-fold_sf"/>
</dbReference>
<evidence type="ECO:0000313" key="6">
    <source>
        <dbReference type="EMBL" id="CAF0727147.1"/>
    </source>
</evidence>
<dbReference type="Gene3D" id="2.30.30.140">
    <property type="match status" value="1"/>
</dbReference>
<evidence type="ECO:0000256" key="3">
    <source>
        <dbReference type="SAM" id="MobiDB-lite"/>
    </source>
</evidence>
<organism evidence="7 8">
    <name type="scientific">Didymodactylos carnosus</name>
    <dbReference type="NCBI Taxonomy" id="1234261"/>
    <lineage>
        <taxon>Eukaryota</taxon>
        <taxon>Metazoa</taxon>
        <taxon>Spiralia</taxon>
        <taxon>Gnathifera</taxon>
        <taxon>Rotifera</taxon>
        <taxon>Eurotatoria</taxon>
        <taxon>Bdelloidea</taxon>
        <taxon>Philodinida</taxon>
        <taxon>Philodinidae</taxon>
        <taxon>Didymodactylos</taxon>
    </lineage>
</organism>
<keyword evidence="2" id="KW-0175">Coiled coil</keyword>
<protein>
    <recommendedName>
        <fullName evidence="5">Tudor domain-containing protein</fullName>
    </recommendedName>
</protein>
<feature type="region of interest" description="Disordered" evidence="3">
    <location>
        <begin position="640"/>
        <end position="724"/>
    </location>
</feature>
<keyword evidence="4" id="KW-0472">Membrane</keyword>
<evidence type="ECO:0000313" key="7">
    <source>
        <dbReference type="EMBL" id="CAF3501061.1"/>
    </source>
</evidence>
<dbReference type="Proteomes" id="UP000677228">
    <property type="component" value="Unassembled WGS sequence"/>
</dbReference>
<feature type="coiled-coil region" evidence="2">
    <location>
        <begin position="82"/>
        <end position="113"/>
    </location>
</feature>
<proteinExistence type="predicted"/>